<organism evidence="2 3">
    <name type="scientific">Fusibacter ferrireducens</name>
    <dbReference type="NCBI Taxonomy" id="2785058"/>
    <lineage>
        <taxon>Bacteria</taxon>
        <taxon>Bacillati</taxon>
        <taxon>Bacillota</taxon>
        <taxon>Clostridia</taxon>
        <taxon>Eubacteriales</taxon>
        <taxon>Eubacteriales Family XII. Incertae Sedis</taxon>
        <taxon>Fusibacter</taxon>
    </lineage>
</organism>
<dbReference type="PANTHER" id="PTHR43358:SF5">
    <property type="entry name" value="EXPORTED PROTEIN"/>
    <property type="match status" value="1"/>
</dbReference>
<keyword evidence="3" id="KW-1185">Reference proteome</keyword>
<dbReference type="Gene3D" id="3.40.50.1820">
    <property type="entry name" value="alpha/beta hydrolase"/>
    <property type="match status" value="1"/>
</dbReference>
<evidence type="ECO:0000259" key="1">
    <source>
        <dbReference type="Pfam" id="PF12146"/>
    </source>
</evidence>
<keyword evidence="2" id="KW-0378">Hydrolase</keyword>
<feature type="domain" description="Serine aminopeptidase S33" evidence="1">
    <location>
        <begin position="82"/>
        <end position="172"/>
    </location>
</feature>
<comment type="caution">
    <text evidence="2">The sequence shown here is derived from an EMBL/GenBank/DDBJ whole genome shotgun (WGS) entry which is preliminary data.</text>
</comment>
<sequence length="302" mass="34540">MYYLILGIAVIVLSGYSVAEYFNKKIIYPRNWQYEETLKKEIEDGRISEGYFESLFKVPFEIRSEYGYVIRGYWIQGHEATASKTIIICHGITNNLIRSLKYLEPFISRGYNAVIYDHKNHGKSGGQYTSFGVEEKSDLKRIVDYVVKRTGEASIIGTHGESMGAAIALQHVGIDERISFVIADCSYKDAKSEFAYRLRVENHLPAFPILTLASALNKIKRGFSYDEIAPIEAIKDVQKPILFIHGLSDDYIPYSHSKEMYDLKRGAKALYLVPEARHAMSIAVDRSEYLNQINHFLDQYGF</sequence>
<dbReference type="GO" id="GO:0016787">
    <property type="term" value="F:hydrolase activity"/>
    <property type="evidence" value="ECO:0007669"/>
    <property type="project" value="UniProtKB-KW"/>
</dbReference>
<dbReference type="InterPro" id="IPR022742">
    <property type="entry name" value="Hydrolase_4"/>
</dbReference>
<dbReference type="Proteomes" id="UP000614200">
    <property type="component" value="Unassembled WGS sequence"/>
</dbReference>
<evidence type="ECO:0000313" key="2">
    <source>
        <dbReference type="EMBL" id="MBF4692944.1"/>
    </source>
</evidence>
<dbReference type="Pfam" id="PF12146">
    <property type="entry name" value="Hydrolase_4"/>
    <property type="match status" value="1"/>
</dbReference>
<proteinExistence type="predicted"/>
<dbReference type="PANTHER" id="PTHR43358">
    <property type="entry name" value="ALPHA/BETA-HYDROLASE"/>
    <property type="match status" value="1"/>
</dbReference>
<dbReference type="EMBL" id="JADKNH010000004">
    <property type="protein sequence ID" value="MBF4692944.1"/>
    <property type="molecule type" value="Genomic_DNA"/>
</dbReference>
<dbReference type="SUPFAM" id="SSF53474">
    <property type="entry name" value="alpha/beta-Hydrolases"/>
    <property type="match status" value="1"/>
</dbReference>
<name>A0ABR9ZTP5_9FIRM</name>
<accession>A0ABR9ZTP5</accession>
<dbReference type="RefSeq" id="WP_194701182.1">
    <property type="nucleotide sequence ID" value="NZ_JADKNH010000004.1"/>
</dbReference>
<evidence type="ECO:0000313" key="3">
    <source>
        <dbReference type="Proteomes" id="UP000614200"/>
    </source>
</evidence>
<dbReference type="InterPro" id="IPR029058">
    <property type="entry name" value="AB_hydrolase_fold"/>
</dbReference>
<reference evidence="2 3" key="1">
    <citation type="submission" date="2020-11" db="EMBL/GenBank/DDBJ databases">
        <title>Fusibacter basophilias sp. nov.</title>
        <authorList>
            <person name="Qiu D."/>
        </authorList>
    </citation>
    <scope>NUCLEOTIDE SEQUENCE [LARGE SCALE GENOMIC DNA]</scope>
    <source>
        <strain evidence="2 3">Q10-2</strain>
    </source>
</reference>
<protein>
    <submittedName>
        <fullName evidence="2">Alpha/beta hydrolase</fullName>
    </submittedName>
</protein>
<dbReference type="InterPro" id="IPR052920">
    <property type="entry name" value="DNA-binding_regulatory"/>
</dbReference>
<gene>
    <name evidence="2" type="ORF">ISU02_07425</name>
</gene>